<dbReference type="Proteomes" id="UP000676336">
    <property type="component" value="Unassembled WGS sequence"/>
</dbReference>
<feature type="domain" description="PP2A regulatory subunit B'' EF-hand" evidence="3">
    <location>
        <begin position="197"/>
        <end position="273"/>
    </location>
</feature>
<protein>
    <recommendedName>
        <fullName evidence="3">PP2A regulatory subunit B'' EF-hand domain-containing protein</fullName>
    </recommendedName>
</protein>
<comment type="caution">
    <text evidence="4">The sequence shown here is derived from an EMBL/GenBank/DDBJ whole genome shotgun (WGS) entry which is preliminary data.</text>
</comment>
<dbReference type="Pfam" id="PF17958">
    <property type="entry name" value="EF-hand_13"/>
    <property type="match status" value="1"/>
</dbReference>
<dbReference type="AlphaFoldDB" id="A0A8S3DFF8"/>
<dbReference type="SUPFAM" id="SSF47473">
    <property type="entry name" value="EF-hand"/>
    <property type="match status" value="1"/>
</dbReference>
<name>A0A8S3DFF8_9BILA</name>
<dbReference type="GO" id="GO:0019888">
    <property type="term" value="F:protein phosphatase regulator activity"/>
    <property type="evidence" value="ECO:0007669"/>
    <property type="project" value="TreeGrafter"/>
</dbReference>
<dbReference type="GO" id="GO:0000159">
    <property type="term" value="C:protein phosphatase type 2A complex"/>
    <property type="evidence" value="ECO:0007669"/>
    <property type="project" value="TreeGrafter"/>
</dbReference>
<feature type="non-terminal residue" evidence="4">
    <location>
        <position position="1"/>
    </location>
</feature>
<feature type="region of interest" description="Disordered" evidence="2">
    <location>
        <begin position="13"/>
        <end position="54"/>
    </location>
</feature>
<sequence>VGVASLREHFDIVEHSPSVTKPKTPSRAKSPVSSVPTDNLQRQPSKTATTPVKEVSPVPISAVKSEEKSETVEPIPKFYFPNGQISTPSAIDILLTRQLRQVKEDLFVPKHDKLHLVDFGKLAQLLDLSLYWKTPLFRACVHDTLGPKVNITSHTNVSYLQFESFWKKLCKNHHDHASKFIHLLVVSSPSLAALPINRQYLTVDDWDYLVQDIIDTHPGLKFLREAREFHSRYIKTVVARVYYNCNRSWSGKLTVQELRRSNFLSTLDRIEEEEDINRIHDYFSYEHFYVIYCKFWELDSDHDLLISRDDLAKHNNGAISNKMIDRIFSGAISNSQNMREGKMSYYEFVWFLISEEDKRSATRIYQMKDQTFTTHSLDFLKTV</sequence>
<dbReference type="InterPro" id="IPR011992">
    <property type="entry name" value="EF-hand-dom_pair"/>
</dbReference>
<dbReference type="EMBL" id="CAJOBI010194118">
    <property type="protein sequence ID" value="CAF4970825.1"/>
    <property type="molecule type" value="Genomic_DNA"/>
</dbReference>
<reference evidence="4" key="1">
    <citation type="submission" date="2021-02" db="EMBL/GenBank/DDBJ databases">
        <authorList>
            <person name="Nowell W R."/>
        </authorList>
    </citation>
    <scope>NUCLEOTIDE SEQUENCE</scope>
</reference>
<dbReference type="PANTHER" id="PTHR14095:SF0">
    <property type="entry name" value="MIP22305P"/>
    <property type="match status" value="1"/>
</dbReference>
<dbReference type="GO" id="GO:0046872">
    <property type="term" value="F:metal ion binding"/>
    <property type="evidence" value="ECO:0007669"/>
    <property type="project" value="UniProtKB-KW"/>
</dbReference>
<dbReference type="Gene3D" id="1.10.238.10">
    <property type="entry name" value="EF-hand"/>
    <property type="match status" value="1"/>
</dbReference>
<dbReference type="FunFam" id="1.10.238.220:FF:000001">
    <property type="entry name" value="Serine/threonine-protein phosphatase 2A regulatory subunit B'' subunit alpha"/>
    <property type="match status" value="1"/>
</dbReference>
<dbReference type="Gene3D" id="1.10.238.230">
    <property type="match status" value="1"/>
</dbReference>
<dbReference type="PANTHER" id="PTHR14095">
    <property type="entry name" value="PHOSPHATASE 2A REGULATORY SUBUNIT-RELATED"/>
    <property type="match status" value="1"/>
</dbReference>
<accession>A0A8S3DFF8</accession>
<evidence type="ECO:0000313" key="5">
    <source>
        <dbReference type="Proteomes" id="UP000676336"/>
    </source>
</evidence>
<organism evidence="4 5">
    <name type="scientific">Rotaria magnacalcarata</name>
    <dbReference type="NCBI Taxonomy" id="392030"/>
    <lineage>
        <taxon>Eukaryota</taxon>
        <taxon>Metazoa</taxon>
        <taxon>Spiralia</taxon>
        <taxon>Gnathifera</taxon>
        <taxon>Rotifera</taxon>
        <taxon>Eurotatoria</taxon>
        <taxon>Bdelloidea</taxon>
        <taxon>Philodinida</taxon>
        <taxon>Philodinidae</taxon>
        <taxon>Rotaria</taxon>
    </lineage>
</organism>
<proteinExistence type="predicted"/>
<gene>
    <name evidence="4" type="ORF">SMN809_LOCUS55152</name>
</gene>
<feature type="compositionally biased region" description="Polar residues" evidence="2">
    <location>
        <begin position="31"/>
        <end position="50"/>
    </location>
</feature>
<dbReference type="Gene3D" id="1.10.238.220">
    <property type="match status" value="1"/>
</dbReference>
<keyword evidence="1" id="KW-0479">Metal-binding</keyword>
<evidence type="ECO:0000259" key="3">
    <source>
        <dbReference type="Pfam" id="PF17958"/>
    </source>
</evidence>
<evidence type="ECO:0000313" key="4">
    <source>
        <dbReference type="EMBL" id="CAF4970825.1"/>
    </source>
</evidence>
<dbReference type="InterPro" id="IPR041534">
    <property type="entry name" value="EF-hand_13"/>
</dbReference>
<evidence type="ECO:0000256" key="1">
    <source>
        <dbReference type="ARBA" id="ARBA00022723"/>
    </source>
</evidence>
<evidence type="ECO:0000256" key="2">
    <source>
        <dbReference type="SAM" id="MobiDB-lite"/>
    </source>
</evidence>